<evidence type="ECO:0000256" key="2">
    <source>
        <dbReference type="ARBA" id="ARBA00022487"/>
    </source>
</evidence>
<evidence type="ECO:0000256" key="4">
    <source>
        <dbReference type="ARBA" id="ARBA00023180"/>
    </source>
</evidence>
<evidence type="ECO:0000256" key="1">
    <source>
        <dbReference type="ARBA" id="ARBA00005964"/>
    </source>
</evidence>
<dbReference type="PROSITE" id="PS00941">
    <property type="entry name" value="CARBOXYLESTERASE_B_2"/>
    <property type="match status" value="1"/>
</dbReference>
<accession>A0AAD7ZAD3</accession>
<reference evidence="7" key="1">
    <citation type="journal article" date="2023" name="IScience">
        <title>Live-bearing cockroach genome reveals convergent evolutionary mechanisms linked to viviparity in insects and beyond.</title>
        <authorList>
            <person name="Fouks B."/>
            <person name="Harrison M.C."/>
            <person name="Mikhailova A.A."/>
            <person name="Marchal E."/>
            <person name="English S."/>
            <person name="Carruthers M."/>
            <person name="Jennings E.C."/>
            <person name="Chiamaka E.L."/>
            <person name="Frigard R.A."/>
            <person name="Pippel M."/>
            <person name="Attardo G.M."/>
            <person name="Benoit J.B."/>
            <person name="Bornberg-Bauer E."/>
            <person name="Tobe S.S."/>
        </authorList>
    </citation>
    <scope>NUCLEOTIDE SEQUENCE</scope>
    <source>
        <strain evidence="7">Stay&amp;Tobe</strain>
    </source>
</reference>
<gene>
    <name evidence="7" type="ORF">L9F63_025409</name>
</gene>
<dbReference type="GO" id="GO:0052689">
    <property type="term" value="F:carboxylic ester hydrolase activity"/>
    <property type="evidence" value="ECO:0007669"/>
    <property type="project" value="UniProtKB-KW"/>
</dbReference>
<dbReference type="PROSITE" id="PS00122">
    <property type="entry name" value="CARBOXYLESTERASE_B_1"/>
    <property type="match status" value="1"/>
</dbReference>
<dbReference type="AlphaFoldDB" id="A0AAD7ZAD3"/>
<dbReference type="InterPro" id="IPR029058">
    <property type="entry name" value="AB_hydrolase_fold"/>
</dbReference>
<feature type="non-terminal residue" evidence="7">
    <location>
        <position position="328"/>
    </location>
</feature>
<dbReference type="Pfam" id="PF00135">
    <property type="entry name" value="COesterase"/>
    <property type="match status" value="1"/>
</dbReference>
<dbReference type="Gene3D" id="3.40.50.1820">
    <property type="entry name" value="alpha/beta hydrolase"/>
    <property type="match status" value="1"/>
</dbReference>
<keyword evidence="4" id="KW-0325">Glycoprotein</keyword>
<comment type="caution">
    <text evidence="7">The sequence shown here is derived from an EMBL/GenBank/DDBJ whole genome shotgun (WGS) entry which is preliminary data.</text>
</comment>
<dbReference type="InterPro" id="IPR019819">
    <property type="entry name" value="Carboxylesterase_B_CS"/>
</dbReference>
<dbReference type="InterPro" id="IPR019826">
    <property type="entry name" value="Carboxylesterase_B_AS"/>
</dbReference>
<dbReference type="PANTHER" id="PTHR43142">
    <property type="entry name" value="CARBOXYLIC ESTER HYDROLASE"/>
    <property type="match status" value="1"/>
</dbReference>
<dbReference type="PANTHER" id="PTHR43142:SF1">
    <property type="entry name" value="CARBOXYLIC ESTER HYDROLASE"/>
    <property type="match status" value="1"/>
</dbReference>
<evidence type="ECO:0000313" key="8">
    <source>
        <dbReference type="Proteomes" id="UP001233999"/>
    </source>
</evidence>
<organism evidence="7 8">
    <name type="scientific">Diploptera punctata</name>
    <name type="common">Pacific beetle cockroach</name>
    <dbReference type="NCBI Taxonomy" id="6984"/>
    <lineage>
        <taxon>Eukaryota</taxon>
        <taxon>Metazoa</taxon>
        <taxon>Ecdysozoa</taxon>
        <taxon>Arthropoda</taxon>
        <taxon>Hexapoda</taxon>
        <taxon>Insecta</taxon>
        <taxon>Pterygota</taxon>
        <taxon>Neoptera</taxon>
        <taxon>Polyneoptera</taxon>
        <taxon>Dictyoptera</taxon>
        <taxon>Blattodea</taxon>
        <taxon>Blaberoidea</taxon>
        <taxon>Blaberidae</taxon>
        <taxon>Diplopterinae</taxon>
        <taxon>Diploptera</taxon>
    </lineage>
</organism>
<evidence type="ECO:0000313" key="7">
    <source>
        <dbReference type="EMBL" id="KAJ9576697.1"/>
    </source>
</evidence>
<protein>
    <recommendedName>
        <fullName evidence="5">Carboxylic ester hydrolase</fullName>
        <ecNumber evidence="5">3.1.1.-</ecNumber>
    </recommendedName>
</protein>
<keyword evidence="8" id="KW-1185">Reference proteome</keyword>
<keyword evidence="3 5" id="KW-0378">Hydrolase</keyword>
<dbReference type="EC" id="3.1.1.-" evidence="5"/>
<dbReference type="SUPFAM" id="SSF53474">
    <property type="entry name" value="alpha/beta-Hydrolases"/>
    <property type="match status" value="1"/>
</dbReference>
<dbReference type="EMBL" id="JASPKZ010009486">
    <property type="protein sequence ID" value="KAJ9576697.1"/>
    <property type="molecule type" value="Genomic_DNA"/>
</dbReference>
<reference evidence="7" key="2">
    <citation type="submission" date="2023-05" db="EMBL/GenBank/DDBJ databases">
        <authorList>
            <person name="Fouks B."/>
        </authorList>
    </citation>
    <scope>NUCLEOTIDE SEQUENCE</scope>
    <source>
        <strain evidence="7">Stay&amp;Tobe</strain>
        <tissue evidence="7">Testes</tissue>
    </source>
</reference>
<evidence type="ECO:0000256" key="5">
    <source>
        <dbReference type="RuleBase" id="RU361235"/>
    </source>
</evidence>
<feature type="domain" description="Carboxylesterase type B" evidence="6">
    <location>
        <begin position="15"/>
        <end position="322"/>
    </location>
</feature>
<dbReference type="InterPro" id="IPR002018">
    <property type="entry name" value="CarbesteraseB"/>
</dbReference>
<evidence type="ECO:0000256" key="3">
    <source>
        <dbReference type="ARBA" id="ARBA00022801"/>
    </source>
</evidence>
<dbReference type="Proteomes" id="UP001233999">
    <property type="component" value="Unassembled WGS sequence"/>
</dbReference>
<evidence type="ECO:0000259" key="6">
    <source>
        <dbReference type="Pfam" id="PF00135"/>
    </source>
</evidence>
<proteinExistence type="inferred from homology"/>
<sequence length="328" mass="36332">RRLVRQEEIVSLLQSLGPVKGSKEKSQNGNSFCSFRGIPYAAPPIGELRFKAPQIREPWKGVLNARHNGPLCIQKILGIAVGHEDCLYLNVYTPEPMPESRDELVPVILYIHGGKFSVGSGVSFISGPTYLMNRRIIVVTINYRLGVMGFLSTGDSVAPGNYGMKDQVQAMRWVRDNIAEFGGDPDKVTLQGQSAGSKSVHFHMFSPSSRGLFHAAISQSGSVFMPWVLPPEQPLLKAKLQARAFHCSTNDPISIIKCLRRVDARDLVRNEVSMWQPVVETVSETNPEPFLTAAPLHLVRTGDFYKVPWLIGSTAQDELSLEQVIIHT</sequence>
<comment type="similarity">
    <text evidence="1 5">Belongs to the type-B carboxylesterase/lipase family.</text>
</comment>
<keyword evidence="2" id="KW-0719">Serine esterase</keyword>
<name>A0AAD7ZAD3_DIPPU</name>